<dbReference type="EMBL" id="AJJQ01000032">
    <property type="protein sequence ID" value="EID51043.1"/>
    <property type="molecule type" value="Genomic_DNA"/>
</dbReference>
<feature type="chain" id="PRO_5003634512" description="Lipoprotein" evidence="2">
    <location>
        <begin position="27"/>
        <end position="274"/>
    </location>
</feature>
<feature type="signal peptide" evidence="2">
    <location>
        <begin position="1"/>
        <end position="26"/>
    </location>
</feature>
<evidence type="ECO:0000256" key="1">
    <source>
        <dbReference type="SAM" id="MobiDB-lite"/>
    </source>
</evidence>
<reference evidence="3" key="1">
    <citation type="submission" date="2012-03" db="EMBL/GenBank/DDBJ databases">
        <authorList>
            <person name="Durkin A.S."/>
            <person name="McCorrison J."/>
            <person name="Torralba M."/>
            <person name="Gillis M."/>
            <person name="Methe B."/>
            <person name="Sutton G."/>
            <person name="Nelson K.E."/>
        </authorList>
    </citation>
    <scope>NUCLEOTIDE SEQUENCE [LARGE SCALE GENOMIC DNA]</scope>
    <source>
        <strain evidence="3">F0474</strain>
    </source>
</reference>
<name>I0UT40_9MICC</name>
<feature type="compositionally biased region" description="Basic and acidic residues" evidence="1">
    <location>
        <begin position="87"/>
        <end position="103"/>
    </location>
</feature>
<protein>
    <recommendedName>
        <fullName evidence="5">Lipoprotein</fullName>
    </recommendedName>
</protein>
<feature type="compositionally biased region" description="Polar residues" evidence="1">
    <location>
        <begin position="192"/>
        <end position="213"/>
    </location>
</feature>
<evidence type="ECO:0000313" key="3">
    <source>
        <dbReference type="EMBL" id="EID51043.1"/>
    </source>
</evidence>
<dbReference type="Proteomes" id="UP000004863">
    <property type="component" value="Unassembled WGS sequence"/>
</dbReference>
<gene>
    <name evidence="3" type="ORF">HMPREF1324_0518</name>
</gene>
<evidence type="ECO:0000256" key="2">
    <source>
        <dbReference type="SAM" id="SignalP"/>
    </source>
</evidence>
<feature type="compositionally biased region" description="Basic and acidic residues" evidence="1">
    <location>
        <begin position="150"/>
        <end position="170"/>
    </location>
</feature>
<organism evidence="3 4">
    <name type="scientific">Rothia aeria F0474</name>
    <dbReference type="NCBI Taxonomy" id="1125724"/>
    <lineage>
        <taxon>Bacteria</taxon>
        <taxon>Bacillati</taxon>
        <taxon>Actinomycetota</taxon>
        <taxon>Actinomycetes</taxon>
        <taxon>Micrococcales</taxon>
        <taxon>Micrococcaceae</taxon>
        <taxon>Rothia</taxon>
    </lineage>
</organism>
<dbReference type="PATRIC" id="fig|1125724.3.peg.1083"/>
<comment type="caution">
    <text evidence="3">The sequence shown here is derived from an EMBL/GenBank/DDBJ whole genome shotgun (WGS) entry which is preliminary data.</text>
</comment>
<proteinExistence type="predicted"/>
<keyword evidence="2" id="KW-0732">Signal</keyword>
<dbReference type="AlphaFoldDB" id="I0UT40"/>
<feature type="compositionally biased region" description="Low complexity" evidence="1">
    <location>
        <begin position="37"/>
        <end position="82"/>
    </location>
</feature>
<accession>I0UT40</accession>
<keyword evidence="4" id="KW-1185">Reference proteome</keyword>
<feature type="region of interest" description="Disordered" evidence="1">
    <location>
        <begin position="31"/>
        <end position="214"/>
    </location>
</feature>
<evidence type="ECO:0000313" key="4">
    <source>
        <dbReference type="Proteomes" id="UP000004863"/>
    </source>
</evidence>
<evidence type="ECO:0008006" key="5">
    <source>
        <dbReference type="Google" id="ProtNLM"/>
    </source>
</evidence>
<dbReference type="RefSeq" id="WP_006888117.1">
    <property type="nucleotide sequence ID" value="NZ_AJJQ01000032.1"/>
</dbReference>
<sequence>MPTTNLSARRALTSVLVSGSLLLALAACSNTDNNNNEAQSSSSSASASTSSSSSSAASTSQSPSQSPTESATTTSAEPTPSAEPEDNGPKPDENYAGAEKVKDAPTVAADSPEVKELDNLRSSYENTLAKVKPAPEPQRQQGDEEGSNDENGKKEQARQALDDDTIKAIEEMSTGAAAGEYTSSAAEHAMTGTHTEGTSTVVGNPRMTETTYKGQPARLLEVCVDSSNVKTVDKDGKELPSDNTPKRSLNIYTLVQVDGKWKIAEHDWPNNANC</sequence>
<dbReference type="OrthoDB" id="5072014at2"/>